<evidence type="ECO:0000256" key="2">
    <source>
        <dbReference type="ARBA" id="ARBA00023015"/>
    </source>
</evidence>
<protein>
    <submittedName>
        <fullName evidence="8">DNA-binding response regulator</fullName>
    </submittedName>
</protein>
<dbReference type="InterPro" id="IPR039420">
    <property type="entry name" value="WalR-like"/>
</dbReference>
<evidence type="ECO:0000259" key="6">
    <source>
        <dbReference type="PROSITE" id="PS50043"/>
    </source>
</evidence>
<dbReference type="SUPFAM" id="SSF46894">
    <property type="entry name" value="C-terminal effector domain of the bipartite response regulators"/>
    <property type="match status" value="1"/>
</dbReference>
<reference evidence="8 9" key="1">
    <citation type="submission" date="2017-10" db="EMBL/GenBank/DDBJ databases">
        <title>Paenichitinophaga pekingensis gen. nov., sp. nov., isolated from activated sludge.</title>
        <authorList>
            <person name="Jin D."/>
            <person name="Kong X."/>
            <person name="Deng Y."/>
            <person name="Bai Z."/>
        </authorList>
    </citation>
    <scope>NUCLEOTIDE SEQUENCE [LARGE SCALE GENOMIC DNA]</scope>
    <source>
        <strain evidence="8 9">13</strain>
    </source>
</reference>
<dbReference type="SMART" id="SM00421">
    <property type="entry name" value="HTH_LUXR"/>
    <property type="match status" value="1"/>
</dbReference>
<proteinExistence type="predicted"/>
<dbReference type="InterPro" id="IPR000792">
    <property type="entry name" value="Tscrpt_reg_LuxR_C"/>
</dbReference>
<dbReference type="RefSeq" id="WP_098196349.1">
    <property type="nucleotide sequence ID" value="NZ_CP023777.1"/>
</dbReference>
<dbReference type="Gene3D" id="3.40.50.2300">
    <property type="match status" value="1"/>
</dbReference>
<name>A0A291R1K4_9BACT</name>
<dbReference type="PANTHER" id="PTHR43214:SF41">
    <property type="entry name" value="NITRATE_NITRITE RESPONSE REGULATOR PROTEIN NARP"/>
    <property type="match status" value="1"/>
</dbReference>
<feature type="modified residue" description="4-aspartylphosphate" evidence="5">
    <location>
        <position position="57"/>
    </location>
</feature>
<evidence type="ECO:0000313" key="9">
    <source>
        <dbReference type="Proteomes" id="UP000220133"/>
    </source>
</evidence>
<keyword evidence="4" id="KW-0804">Transcription</keyword>
<evidence type="ECO:0000259" key="7">
    <source>
        <dbReference type="PROSITE" id="PS50110"/>
    </source>
</evidence>
<dbReference type="PROSITE" id="PS50043">
    <property type="entry name" value="HTH_LUXR_2"/>
    <property type="match status" value="1"/>
</dbReference>
<dbReference type="AlphaFoldDB" id="A0A291R1K4"/>
<dbReference type="PANTHER" id="PTHR43214">
    <property type="entry name" value="TWO-COMPONENT RESPONSE REGULATOR"/>
    <property type="match status" value="1"/>
</dbReference>
<keyword evidence="2" id="KW-0805">Transcription regulation</keyword>
<dbReference type="GO" id="GO:0000160">
    <property type="term" value="P:phosphorelay signal transduction system"/>
    <property type="evidence" value="ECO:0007669"/>
    <property type="project" value="InterPro"/>
</dbReference>
<evidence type="ECO:0000313" key="8">
    <source>
        <dbReference type="EMBL" id="ATL49983.1"/>
    </source>
</evidence>
<dbReference type="SMART" id="SM00448">
    <property type="entry name" value="REC"/>
    <property type="match status" value="1"/>
</dbReference>
<dbReference type="CDD" id="cd06170">
    <property type="entry name" value="LuxR_C_like"/>
    <property type="match status" value="1"/>
</dbReference>
<evidence type="ECO:0000256" key="5">
    <source>
        <dbReference type="PROSITE-ProRule" id="PRU00169"/>
    </source>
</evidence>
<dbReference type="OrthoDB" id="9797341at2"/>
<dbReference type="InterPro" id="IPR016032">
    <property type="entry name" value="Sig_transdc_resp-reg_C-effctor"/>
</dbReference>
<evidence type="ECO:0000256" key="1">
    <source>
        <dbReference type="ARBA" id="ARBA00022553"/>
    </source>
</evidence>
<dbReference type="GO" id="GO:0003677">
    <property type="term" value="F:DNA binding"/>
    <property type="evidence" value="ECO:0007669"/>
    <property type="project" value="UniProtKB-KW"/>
</dbReference>
<keyword evidence="3 8" id="KW-0238">DNA-binding</keyword>
<dbReference type="Pfam" id="PF00072">
    <property type="entry name" value="Response_reg"/>
    <property type="match status" value="1"/>
</dbReference>
<feature type="domain" description="HTH luxR-type" evidence="6">
    <location>
        <begin position="144"/>
        <end position="209"/>
    </location>
</feature>
<keyword evidence="1 5" id="KW-0597">Phosphoprotein</keyword>
<dbReference type="KEGG" id="cbae:COR50_21100"/>
<dbReference type="CDD" id="cd17535">
    <property type="entry name" value="REC_NarL-like"/>
    <property type="match status" value="1"/>
</dbReference>
<evidence type="ECO:0000256" key="3">
    <source>
        <dbReference type="ARBA" id="ARBA00023125"/>
    </source>
</evidence>
<dbReference type="InterPro" id="IPR011006">
    <property type="entry name" value="CheY-like_superfamily"/>
</dbReference>
<dbReference type="GO" id="GO:0006355">
    <property type="term" value="P:regulation of DNA-templated transcription"/>
    <property type="evidence" value="ECO:0007669"/>
    <property type="project" value="InterPro"/>
</dbReference>
<dbReference type="InterPro" id="IPR058245">
    <property type="entry name" value="NreC/VraR/RcsB-like_REC"/>
</dbReference>
<sequence length="213" mass="24196">MDKIKVALVDDHKLLRSGLANLIDTFDEYDVVFQADNGISMQQELKKAEEPDILLLDIDMPEMNGYETALWLKENAPNVKILALSMHDNEEAITRMLQRGARGYILKDTDPQELTKALQEVSENGYYFNDLVSGRFLHRATNSTISEEPKLTEREIQFLKLAASEMTYKDIAAEMGLSSRTIDGYRDALFIKLDIKSRVGLVLYAIKYGIVKV</sequence>
<dbReference type="PRINTS" id="PR00038">
    <property type="entry name" value="HTHLUXR"/>
</dbReference>
<organism evidence="8 9">
    <name type="scientific">Chitinophaga caeni</name>
    <dbReference type="NCBI Taxonomy" id="2029983"/>
    <lineage>
        <taxon>Bacteria</taxon>
        <taxon>Pseudomonadati</taxon>
        <taxon>Bacteroidota</taxon>
        <taxon>Chitinophagia</taxon>
        <taxon>Chitinophagales</taxon>
        <taxon>Chitinophagaceae</taxon>
        <taxon>Chitinophaga</taxon>
    </lineage>
</organism>
<keyword evidence="9" id="KW-1185">Reference proteome</keyword>
<evidence type="ECO:0000256" key="4">
    <source>
        <dbReference type="ARBA" id="ARBA00023163"/>
    </source>
</evidence>
<gene>
    <name evidence="8" type="ORF">COR50_21100</name>
</gene>
<dbReference type="PROSITE" id="PS50110">
    <property type="entry name" value="RESPONSE_REGULATORY"/>
    <property type="match status" value="1"/>
</dbReference>
<dbReference type="Pfam" id="PF00196">
    <property type="entry name" value="GerE"/>
    <property type="match status" value="1"/>
</dbReference>
<feature type="domain" description="Response regulatory" evidence="7">
    <location>
        <begin position="5"/>
        <end position="122"/>
    </location>
</feature>
<accession>A0A291R1K4</accession>
<dbReference type="InterPro" id="IPR001789">
    <property type="entry name" value="Sig_transdc_resp-reg_receiver"/>
</dbReference>
<dbReference type="EMBL" id="CP023777">
    <property type="protein sequence ID" value="ATL49983.1"/>
    <property type="molecule type" value="Genomic_DNA"/>
</dbReference>
<dbReference type="Proteomes" id="UP000220133">
    <property type="component" value="Chromosome"/>
</dbReference>
<dbReference type="SUPFAM" id="SSF52172">
    <property type="entry name" value="CheY-like"/>
    <property type="match status" value="1"/>
</dbReference>